<keyword evidence="1" id="KW-0472">Membrane</keyword>
<organism evidence="2 3">
    <name type="scientific">Cannabis sativa</name>
    <name type="common">Hemp</name>
    <name type="synonym">Marijuana</name>
    <dbReference type="NCBI Taxonomy" id="3483"/>
    <lineage>
        <taxon>Eukaryota</taxon>
        <taxon>Viridiplantae</taxon>
        <taxon>Streptophyta</taxon>
        <taxon>Embryophyta</taxon>
        <taxon>Tracheophyta</taxon>
        <taxon>Spermatophyta</taxon>
        <taxon>Magnoliopsida</taxon>
        <taxon>eudicotyledons</taxon>
        <taxon>Gunneridae</taxon>
        <taxon>Pentapetalae</taxon>
        <taxon>rosids</taxon>
        <taxon>fabids</taxon>
        <taxon>Rosales</taxon>
        <taxon>Cannabaceae</taxon>
        <taxon>Cannabis</taxon>
    </lineage>
</organism>
<evidence type="ECO:0008006" key="4">
    <source>
        <dbReference type="Google" id="ProtNLM"/>
    </source>
</evidence>
<keyword evidence="1" id="KW-0812">Transmembrane</keyword>
<feature type="transmembrane region" description="Helical" evidence="1">
    <location>
        <begin position="125"/>
        <end position="144"/>
    </location>
</feature>
<name>A0A7J6G269_CANSA</name>
<reference evidence="2 3" key="1">
    <citation type="journal article" date="2020" name="bioRxiv">
        <title>Sequence and annotation of 42 cannabis genomes reveals extensive copy number variation in cannabinoid synthesis and pathogen resistance genes.</title>
        <authorList>
            <person name="Mckernan K.J."/>
            <person name="Helbert Y."/>
            <person name="Kane L.T."/>
            <person name="Ebling H."/>
            <person name="Zhang L."/>
            <person name="Liu B."/>
            <person name="Eaton Z."/>
            <person name="Mclaughlin S."/>
            <person name="Kingan S."/>
            <person name="Baybayan P."/>
            <person name="Concepcion G."/>
            <person name="Jordan M."/>
            <person name="Riva A."/>
            <person name="Barbazuk W."/>
            <person name="Harkins T."/>
        </authorList>
    </citation>
    <scope>NUCLEOTIDE SEQUENCE [LARGE SCALE GENOMIC DNA]</scope>
    <source>
        <strain evidence="3">cv. Jamaican Lion 4</strain>
        <tissue evidence="2">Leaf</tissue>
    </source>
</reference>
<protein>
    <recommendedName>
        <fullName evidence="4">DUF4283 domain-containing protein</fullName>
    </recommendedName>
</protein>
<gene>
    <name evidence="2" type="ORF">F8388_017499</name>
</gene>
<dbReference type="AlphaFoldDB" id="A0A7J6G269"/>
<proteinExistence type="predicted"/>
<keyword evidence="1" id="KW-1133">Transmembrane helix</keyword>
<feature type="transmembrane region" description="Helical" evidence="1">
    <location>
        <begin position="82"/>
        <end position="105"/>
    </location>
</feature>
<comment type="caution">
    <text evidence="2">The sequence shown here is derived from an EMBL/GenBank/DDBJ whole genome shotgun (WGS) entry which is preliminary data.</text>
</comment>
<evidence type="ECO:0000313" key="2">
    <source>
        <dbReference type="EMBL" id="KAF4377095.1"/>
    </source>
</evidence>
<dbReference type="EMBL" id="JAATIP010000082">
    <property type="protein sequence ID" value="KAF4377095.1"/>
    <property type="molecule type" value="Genomic_DNA"/>
</dbReference>
<dbReference type="Proteomes" id="UP000525078">
    <property type="component" value="Unassembled WGS sequence"/>
</dbReference>
<sequence>MAAPPKCTSPISQMVVLDYALQHPQTNANPMKTLDLAVPTSRPQIIQQHLHLLLFNYPESHIQSGGASSLYRRRKAISSTTSAFSVFLFNFYAVFLVSSTSFDFAKNGLGFSPYTGSCFIYLPPALMNVSSGFVLSLLGLSIYIHKLNTQVLNGTMPLELFSSLDFEGFLASGIGVPTSTMDELLKKTHNLQVTDEDDWEIDKSLSITIAKFNLRGRLCTNAEHSRGFLKRVLGGIWRLKETKWNIKIKEKFDTGLFLTFTFASESIQNKILTEMPWYLSNGLLILWKMENSNESWANDLTNFPIWGKAMGVPTDLLTKNNTTRMANKAGAVIQVQNSDVSRMVADGFFRFQTDNGCRDGFQGKRTGMGQANIQGRPLNKNVTEWETAPVNSNAFASLPKSTTGGIEHMLTEASTHKEPMQQLEQGVQAQELTTRKVNQYLQNKEVWKRCMMMEEKERGDWWKLWRKLDMEN</sequence>
<evidence type="ECO:0000256" key="1">
    <source>
        <dbReference type="SAM" id="Phobius"/>
    </source>
</evidence>
<accession>A0A7J6G269</accession>
<evidence type="ECO:0000313" key="3">
    <source>
        <dbReference type="Proteomes" id="UP000525078"/>
    </source>
</evidence>